<reference evidence="2" key="1">
    <citation type="submission" date="2016-10" db="EMBL/GenBank/DDBJ databases">
        <authorList>
            <person name="Varghese N."/>
            <person name="Submissions S."/>
        </authorList>
    </citation>
    <scope>NUCLEOTIDE SEQUENCE [LARGE SCALE GENOMIC DNA]</scope>
    <source>
        <strain evidence="2">Nm69</strain>
    </source>
</reference>
<keyword evidence="2" id="KW-1185">Reference proteome</keyword>
<dbReference type="Pfam" id="PF06727">
    <property type="entry name" value="DUF1207"/>
    <property type="match status" value="1"/>
</dbReference>
<organism evidence="1 2">
    <name type="scientific">Nitrosomonas aestuarii</name>
    <dbReference type="NCBI Taxonomy" id="52441"/>
    <lineage>
        <taxon>Bacteria</taxon>
        <taxon>Pseudomonadati</taxon>
        <taxon>Pseudomonadota</taxon>
        <taxon>Betaproteobacteria</taxon>
        <taxon>Nitrosomonadales</taxon>
        <taxon>Nitrosomonadaceae</taxon>
        <taxon>Nitrosomonas</taxon>
    </lineage>
</organism>
<dbReference type="AlphaFoldDB" id="A0A1I3Z6X9"/>
<dbReference type="OrthoDB" id="238106at2"/>
<gene>
    <name evidence="1" type="ORF">SAMN05216302_1005105</name>
</gene>
<evidence type="ECO:0008006" key="3">
    <source>
        <dbReference type="Google" id="ProtNLM"/>
    </source>
</evidence>
<evidence type="ECO:0000313" key="2">
    <source>
        <dbReference type="Proteomes" id="UP000199533"/>
    </source>
</evidence>
<dbReference type="Proteomes" id="UP000199533">
    <property type="component" value="Unassembled WGS sequence"/>
</dbReference>
<name>A0A1I3Z6X9_9PROT</name>
<dbReference type="InterPro" id="IPR009599">
    <property type="entry name" value="DUF1207"/>
</dbReference>
<dbReference type="EMBL" id="FOSP01000005">
    <property type="protein sequence ID" value="SFK39309.1"/>
    <property type="molecule type" value="Genomic_DNA"/>
</dbReference>
<sequence length="447" mass="49833">MLLLNVTENHHVYYTRQKRKLENVQFLQKCKHVNRQAYVNCLVLTSNQKAAHSTLAVQKRRGSIRHAVRRFVLLTVTLFWIPATSIAASPDDVYVAGYAAGSLKSKFGIELPSLVVSEGVISVSVEDLTIENRVEILQLLSEIPGVIAVEMLSAADQPVTTVSTEPETPPASNQTATIASLATTSPVLFPTGLLPTGHLFKPLLADPRWAHFSAAYRNYVGNNLDGNHNGSVSFGETIPFYRANLGQTTIQWETGLQAAVFSDFNLGAESSDLINSDFIASVYASMRAGKFSAFSRIYHQSSHLGDEFLLRTQTELKRINLSYEGIDLRLSYELPYGFRVYGGGGGIFHKEPSTLKPWSVQYGVELRSPWRFDFAAARPIMAVDLKNHEQTNWNADVSARAGIQFENFQTFGRKLQFMLEYFNGNSPTGQFYIDKVEYLGIGAHYHY</sequence>
<evidence type="ECO:0000313" key="1">
    <source>
        <dbReference type="EMBL" id="SFK39309.1"/>
    </source>
</evidence>
<protein>
    <recommendedName>
        <fullName evidence="3">DUF1207 domain-containing protein</fullName>
    </recommendedName>
</protein>
<proteinExistence type="predicted"/>
<accession>A0A1I3Z6X9</accession>
<dbReference type="STRING" id="52441.SAMN05216302_1005105"/>